<dbReference type="SMART" id="SM00020">
    <property type="entry name" value="Tryp_SPc"/>
    <property type="match status" value="1"/>
</dbReference>
<dbReference type="SUPFAM" id="SSF50494">
    <property type="entry name" value="Trypsin-like serine proteases"/>
    <property type="match status" value="1"/>
</dbReference>
<evidence type="ECO:0000259" key="8">
    <source>
        <dbReference type="PROSITE" id="PS50240"/>
    </source>
</evidence>
<evidence type="ECO:0000256" key="1">
    <source>
        <dbReference type="ARBA" id="ARBA00007664"/>
    </source>
</evidence>
<organism evidence="9 10">
    <name type="scientific">Halopolyspora algeriensis</name>
    <dbReference type="NCBI Taxonomy" id="1500506"/>
    <lineage>
        <taxon>Bacteria</taxon>
        <taxon>Bacillati</taxon>
        <taxon>Actinomycetota</taxon>
        <taxon>Actinomycetes</taxon>
        <taxon>Actinomycetes incertae sedis</taxon>
        <taxon>Halopolyspora</taxon>
    </lineage>
</organism>
<keyword evidence="5" id="KW-1015">Disulfide bond</keyword>
<dbReference type="Pfam" id="PF00089">
    <property type="entry name" value="Trypsin"/>
    <property type="match status" value="1"/>
</dbReference>
<comment type="similarity">
    <text evidence="1">Belongs to the peptidase S1 family.</text>
</comment>
<dbReference type="InterPro" id="IPR033116">
    <property type="entry name" value="TRYPSIN_SER"/>
</dbReference>
<dbReference type="GO" id="GO:0006508">
    <property type="term" value="P:proteolysis"/>
    <property type="evidence" value="ECO:0007669"/>
    <property type="project" value="UniProtKB-KW"/>
</dbReference>
<dbReference type="PANTHER" id="PTHR24276:SF98">
    <property type="entry name" value="FI18310P1-RELATED"/>
    <property type="match status" value="1"/>
</dbReference>
<dbReference type="PANTHER" id="PTHR24276">
    <property type="entry name" value="POLYSERASE-RELATED"/>
    <property type="match status" value="1"/>
</dbReference>
<evidence type="ECO:0000256" key="7">
    <source>
        <dbReference type="SAM" id="MobiDB-lite"/>
    </source>
</evidence>
<evidence type="ECO:0000313" key="10">
    <source>
        <dbReference type="Proteomes" id="UP000253495"/>
    </source>
</evidence>
<dbReference type="GO" id="GO:0004252">
    <property type="term" value="F:serine-type endopeptidase activity"/>
    <property type="evidence" value="ECO:0007669"/>
    <property type="project" value="InterPro"/>
</dbReference>
<dbReference type="PROSITE" id="PS00135">
    <property type="entry name" value="TRYPSIN_SER"/>
    <property type="match status" value="1"/>
</dbReference>
<evidence type="ECO:0000313" key="9">
    <source>
        <dbReference type="EMBL" id="RCW39802.1"/>
    </source>
</evidence>
<evidence type="ECO:0000256" key="2">
    <source>
        <dbReference type="ARBA" id="ARBA00022670"/>
    </source>
</evidence>
<protein>
    <submittedName>
        <fullName evidence="9">Trypsin</fullName>
    </submittedName>
</protein>
<dbReference type="InterPro" id="IPR050430">
    <property type="entry name" value="Peptidase_S1"/>
</dbReference>
<keyword evidence="2 6" id="KW-0645">Protease</keyword>
<keyword evidence="3 6" id="KW-0378">Hydrolase</keyword>
<name>A0A368VFF9_9ACTN</name>
<gene>
    <name evidence="9" type="ORF">DFQ14_11465</name>
</gene>
<evidence type="ECO:0000256" key="5">
    <source>
        <dbReference type="ARBA" id="ARBA00023157"/>
    </source>
</evidence>
<feature type="domain" description="Peptidase S1" evidence="8">
    <location>
        <begin position="67"/>
        <end position="295"/>
    </location>
</feature>
<evidence type="ECO:0000256" key="6">
    <source>
        <dbReference type="RuleBase" id="RU363034"/>
    </source>
</evidence>
<dbReference type="PROSITE" id="PS50240">
    <property type="entry name" value="TRYPSIN_DOM"/>
    <property type="match status" value="1"/>
</dbReference>
<reference evidence="9 10" key="1">
    <citation type="submission" date="2018-07" db="EMBL/GenBank/DDBJ databases">
        <title>Genomic Encyclopedia of Type Strains, Phase III (KMG-III): the genomes of soil and plant-associated and newly described type strains.</title>
        <authorList>
            <person name="Whitman W."/>
        </authorList>
    </citation>
    <scope>NUCLEOTIDE SEQUENCE [LARGE SCALE GENOMIC DNA]</scope>
    <source>
        <strain evidence="9 10">CECT 8575</strain>
    </source>
</reference>
<evidence type="ECO:0000256" key="4">
    <source>
        <dbReference type="ARBA" id="ARBA00022825"/>
    </source>
</evidence>
<dbReference type="InterPro" id="IPR001314">
    <property type="entry name" value="Peptidase_S1A"/>
</dbReference>
<dbReference type="FunFam" id="2.40.10.10:FF:000036">
    <property type="entry name" value="Trypsin beta"/>
    <property type="match status" value="1"/>
</dbReference>
<dbReference type="EMBL" id="QPJC01000014">
    <property type="protein sequence ID" value="RCW39802.1"/>
    <property type="molecule type" value="Genomic_DNA"/>
</dbReference>
<proteinExistence type="inferred from homology"/>
<dbReference type="Proteomes" id="UP000253495">
    <property type="component" value="Unassembled WGS sequence"/>
</dbReference>
<comment type="caution">
    <text evidence="9">The sequence shown here is derived from an EMBL/GenBank/DDBJ whole genome shotgun (WGS) entry which is preliminary data.</text>
</comment>
<keyword evidence="4 6" id="KW-0720">Serine protease</keyword>
<evidence type="ECO:0000256" key="3">
    <source>
        <dbReference type="ARBA" id="ARBA00022801"/>
    </source>
</evidence>
<dbReference type="InterPro" id="IPR018114">
    <property type="entry name" value="TRYPSIN_HIS"/>
</dbReference>
<feature type="region of interest" description="Disordered" evidence="7">
    <location>
        <begin position="38"/>
        <end position="61"/>
    </location>
</feature>
<dbReference type="InterPro" id="IPR001254">
    <property type="entry name" value="Trypsin_dom"/>
</dbReference>
<dbReference type="RefSeq" id="WP_246195495.1">
    <property type="nucleotide sequence ID" value="NZ_QPJC01000014.1"/>
</dbReference>
<keyword evidence="10" id="KW-1185">Reference proteome</keyword>
<sequence length="295" mass="30909">MRHGGDRNRFPVRGRGRAPMWTVITAAVLALAWMPSGSAAPAEPAESPRDAAARDRGVRPGAVQARIVGGTRTSTDQAPWMVALTDEFGSQFCGGTLVRPTKVVTAAHCTTEPGSTRPRSPEALRAVLGRTDLRTGQGVVAGVEKVWRPRAYSGFLQGADVAVLTLSAPVPQQPLPMVGAGDTEPYRTGTPGRIYGWGRTGEWAPPSKVLRSVEVPVLADAECAEPYENFDGSTMFCAGEAEVGQDACGGDSGGPFVVDGRLVGVISFGSGCARPGFPGVYTRLSAYAAEMAQHL</sequence>
<dbReference type="PROSITE" id="PS00134">
    <property type="entry name" value="TRYPSIN_HIS"/>
    <property type="match status" value="1"/>
</dbReference>
<dbReference type="CDD" id="cd00190">
    <property type="entry name" value="Tryp_SPc"/>
    <property type="match status" value="1"/>
</dbReference>
<dbReference type="InterPro" id="IPR009003">
    <property type="entry name" value="Peptidase_S1_PA"/>
</dbReference>
<feature type="compositionally biased region" description="Basic and acidic residues" evidence="7">
    <location>
        <begin position="46"/>
        <end position="58"/>
    </location>
</feature>
<accession>A0A368VFF9</accession>
<dbReference type="InterPro" id="IPR043504">
    <property type="entry name" value="Peptidase_S1_PA_chymotrypsin"/>
</dbReference>
<dbReference type="AlphaFoldDB" id="A0A368VFF9"/>
<dbReference type="Gene3D" id="2.40.10.10">
    <property type="entry name" value="Trypsin-like serine proteases"/>
    <property type="match status" value="1"/>
</dbReference>
<dbReference type="PRINTS" id="PR00722">
    <property type="entry name" value="CHYMOTRYPSIN"/>
</dbReference>